<comment type="subcellular location">
    <subcellularLocation>
        <location evidence="1">Cell membrane</location>
        <topology evidence="1">Multi-pass membrane protein</topology>
    </subcellularLocation>
</comment>
<evidence type="ECO:0000256" key="8">
    <source>
        <dbReference type="ARBA" id="ARBA00037998"/>
    </source>
</evidence>
<accession>A0A5D0NW48</accession>
<evidence type="ECO:0000256" key="7">
    <source>
        <dbReference type="ARBA" id="ARBA00023136"/>
    </source>
</evidence>
<protein>
    <submittedName>
        <fullName evidence="10">Branched-chain amino acid ABC transporter permease</fullName>
    </submittedName>
</protein>
<feature type="transmembrane region" description="Helical" evidence="9">
    <location>
        <begin position="134"/>
        <end position="159"/>
    </location>
</feature>
<dbReference type="RefSeq" id="WP_067895444.1">
    <property type="nucleotide sequence ID" value="NZ_VSFG01000001.1"/>
</dbReference>
<reference evidence="10 11" key="1">
    <citation type="submission" date="2019-08" db="EMBL/GenBank/DDBJ databases">
        <title>Actinomadura sp. nov. CYP1-5 isolated from mountain soil.</title>
        <authorList>
            <person name="Songsumanus A."/>
            <person name="Kuncharoen N."/>
            <person name="Kudo T."/>
            <person name="Yuki M."/>
            <person name="Igarashi Y."/>
            <person name="Tanasupawat S."/>
        </authorList>
    </citation>
    <scope>NUCLEOTIDE SEQUENCE [LARGE SCALE GENOMIC DNA]</scope>
    <source>
        <strain evidence="10 11">JCM 14158</strain>
    </source>
</reference>
<gene>
    <name evidence="10" type="ORF">FXF69_07050</name>
</gene>
<keyword evidence="6 9" id="KW-1133">Transmembrane helix</keyword>
<keyword evidence="2" id="KW-0813">Transport</keyword>
<keyword evidence="7 9" id="KW-0472">Membrane</keyword>
<dbReference type="GO" id="GO:0022857">
    <property type="term" value="F:transmembrane transporter activity"/>
    <property type="evidence" value="ECO:0007669"/>
    <property type="project" value="InterPro"/>
</dbReference>
<evidence type="ECO:0000256" key="9">
    <source>
        <dbReference type="SAM" id="Phobius"/>
    </source>
</evidence>
<dbReference type="PANTHER" id="PTHR11795:SF445">
    <property type="entry name" value="AMINO ACID ABC TRANSPORTER PERMEASE PROTEIN"/>
    <property type="match status" value="1"/>
</dbReference>
<comment type="similarity">
    <text evidence="8">Belongs to the binding-protein-dependent transport system permease family. LivHM subfamily.</text>
</comment>
<feature type="transmembrane region" description="Helical" evidence="9">
    <location>
        <begin position="45"/>
        <end position="71"/>
    </location>
</feature>
<sequence>MTALVQHVLDALSVGSTYALLALGLTLVFSVMNLINFAYGLLLVWGGYGACVLVDAGLPFVLVVPLCILFVTALSMAMGRVAFRPFIGAPQITLLITSFGVLLIMQYVAILIFGEKPRVLNTPDFLTGVIAAGGLRVPVLQVVTIAGGALVVAAFYGLLHRTPFGAHLRAAAESPETARLMGIRPDRVLMIAFGISGAIAGVVGLLWFAKVGAVTPRSDLEPTLKAFIAIVLGGLGRTSGAMLGGLALGGIEVGMNVVLPSGAITYAQAIVFAVVIALLVLRPGGLSGARTEAA</sequence>
<evidence type="ECO:0000256" key="6">
    <source>
        <dbReference type="ARBA" id="ARBA00022989"/>
    </source>
</evidence>
<feature type="transmembrane region" description="Helical" evidence="9">
    <location>
        <begin position="188"/>
        <end position="208"/>
    </location>
</feature>
<evidence type="ECO:0000256" key="3">
    <source>
        <dbReference type="ARBA" id="ARBA00022475"/>
    </source>
</evidence>
<evidence type="ECO:0000256" key="5">
    <source>
        <dbReference type="ARBA" id="ARBA00022970"/>
    </source>
</evidence>
<keyword evidence="5" id="KW-0029">Amino-acid transport</keyword>
<proteinExistence type="inferred from homology"/>
<dbReference type="Pfam" id="PF02653">
    <property type="entry name" value="BPD_transp_2"/>
    <property type="match status" value="1"/>
</dbReference>
<dbReference type="PANTHER" id="PTHR11795">
    <property type="entry name" value="BRANCHED-CHAIN AMINO ACID TRANSPORT SYSTEM PERMEASE PROTEIN LIVH"/>
    <property type="match status" value="1"/>
</dbReference>
<keyword evidence="11" id="KW-1185">Reference proteome</keyword>
<evidence type="ECO:0000256" key="4">
    <source>
        <dbReference type="ARBA" id="ARBA00022692"/>
    </source>
</evidence>
<evidence type="ECO:0000313" key="10">
    <source>
        <dbReference type="EMBL" id="TYB48903.1"/>
    </source>
</evidence>
<name>A0A5D0NW48_9ACTN</name>
<evidence type="ECO:0000256" key="1">
    <source>
        <dbReference type="ARBA" id="ARBA00004651"/>
    </source>
</evidence>
<dbReference type="InterPro" id="IPR052157">
    <property type="entry name" value="BCAA_transport_permease"/>
</dbReference>
<feature type="transmembrane region" description="Helical" evidence="9">
    <location>
        <begin position="92"/>
        <end position="114"/>
    </location>
</feature>
<organism evidence="10 11">
    <name type="scientific">Actinomadura chibensis</name>
    <dbReference type="NCBI Taxonomy" id="392828"/>
    <lineage>
        <taxon>Bacteria</taxon>
        <taxon>Bacillati</taxon>
        <taxon>Actinomycetota</taxon>
        <taxon>Actinomycetes</taxon>
        <taxon>Streptosporangiales</taxon>
        <taxon>Thermomonosporaceae</taxon>
        <taxon>Actinomadura</taxon>
    </lineage>
</organism>
<feature type="transmembrane region" description="Helical" evidence="9">
    <location>
        <begin position="263"/>
        <end position="281"/>
    </location>
</feature>
<dbReference type="InterPro" id="IPR001851">
    <property type="entry name" value="ABC_transp_permease"/>
</dbReference>
<dbReference type="GO" id="GO:0006865">
    <property type="term" value="P:amino acid transport"/>
    <property type="evidence" value="ECO:0007669"/>
    <property type="project" value="UniProtKB-KW"/>
</dbReference>
<dbReference type="AlphaFoldDB" id="A0A5D0NW48"/>
<dbReference type="GO" id="GO:0005886">
    <property type="term" value="C:plasma membrane"/>
    <property type="evidence" value="ECO:0007669"/>
    <property type="project" value="UniProtKB-SubCell"/>
</dbReference>
<feature type="transmembrane region" description="Helical" evidence="9">
    <location>
        <begin position="12"/>
        <end position="39"/>
    </location>
</feature>
<dbReference type="Proteomes" id="UP000323380">
    <property type="component" value="Unassembled WGS sequence"/>
</dbReference>
<evidence type="ECO:0000256" key="2">
    <source>
        <dbReference type="ARBA" id="ARBA00022448"/>
    </source>
</evidence>
<dbReference type="CDD" id="cd06582">
    <property type="entry name" value="TM_PBP1_LivH_like"/>
    <property type="match status" value="1"/>
</dbReference>
<comment type="caution">
    <text evidence="10">The sequence shown here is derived from an EMBL/GenBank/DDBJ whole genome shotgun (WGS) entry which is preliminary data.</text>
</comment>
<feature type="transmembrane region" description="Helical" evidence="9">
    <location>
        <begin position="228"/>
        <end position="251"/>
    </location>
</feature>
<keyword evidence="3" id="KW-1003">Cell membrane</keyword>
<dbReference type="EMBL" id="VSFG01000001">
    <property type="protein sequence ID" value="TYB48903.1"/>
    <property type="molecule type" value="Genomic_DNA"/>
</dbReference>
<keyword evidence="4 9" id="KW-0812">Transmembrane</keyword>
<dbReference type="STRING" id="1220554.GCA_001552135_04817"/>
<evidence type="ECO:0000313" key="11">
    <source>
        <dbReference type="Proteomes" id="UP000323380"/>
    </source>
</evidence>